<dbReference type="Proteomes" id="UP001484239">
    <property type="component" value="Unassembled WGS sequence"/>
</dbReference>
<accession>A0ABU9E4A6</accession>
<comment type="caution">
    <text evidence="1">The sequence shown here is derived from an EMBL/GenBank/DDBJ whole genome shotgun (WGS) entry which is preliminary data.</text>
</comment>
<dbReference type="EMBL" id="JBBHLI010000001">
    <property type="protein sequence ID" value="MEK9499562.1"/>
    <property type="molecule type" value="Genomic_DNA"/>
</dbReference>
<reference evidence="1 2" key="1">
    <citation type="submission" date="2024-02" db="EMBL/GenBank/DDBJ databases">
        <title>A novel Gemmatimonadota bacterium.</title>
        <authorList>
            <person name="Du Z.-J."/>
            <person name="Ye Y.-Q."/>
        </authorList>
    </citation>
    <scope>NUCLEOTIDE SEQUENCE [LARGE SCALE GENOMIC DNA]</scope>
    <source>
        <strain evidence="1 2">DH-20</strain>
    </source>
</reference>
<sequence length="154" mass="16561">MISTLLKVAALQMAAVSLSGCSDGPSVIEPLRVPGPAFDICPTCVDVGEDEDNLDTLMHAINSMPEHGARGDVREALEEMLEYSRIFADTSTPPAGVSGWYNESTEAMAVYSDVWNDPQEAYLTILHEGFHHTGIQNEALAENVAGVCNSTYIS</sequence>
<protein>
    <recommendedName>
        <fullName evidence="3">Lipoprotein</fullName>
    </recommendedName>
</protein>
<dbReference type="PROSITE" id="PS51257">
    <property type="entry name" value="PROKAR_LIPOPROTEIN"/>
    <property type="match status" value="1"/>
</dbReference>
<evidence type="ECO:0000313" key="1">
    <source>
        <dbReference type="EMBL" id="MEK9499562.1"/>
    </source>
</evidence>
<evidence type="ECO:0008006" key="3">
    <source>
        <dbReference type="Google" id="ProtNLM"/>
    </source>
</evidence>
<proteinExistence type="predicted"/>
<evidence type="ECO:0000313" key="2">
    <source>
        <dbReference type="Proteomes" id="UP001484239"/>
    </source>
</evidence>
<name>A0ABU9E4A6_9BACT</name>
<dbReference type="RefSeq" id="WP_405276371.1">
    <property type="nucleotide sequence ID" value="NZ_JBBHLI010000001.1"/>
</dbReference>
<organism evidence="1 2">
    <name type="scientific">Gaopeijia maritima</name>
    <dbReference type="NCBI Taxonomy" id="3119007"/>
    <lineage>
        <taxon>Bacteria</taxon>
        <taxon>Pseudomonadati</taxon>
        <taxon>Gemmatimonadota</taxon>
        <taxon>Longimicrobiia</taxon>
        <taxon>Gaopeijiales</taxon>
        <taxon>Gaopeijiaceae</taxon>
        <taxon>Gaopeijia</taxon>
    </lineage>
</organism>
<keyword evidence="2" id="KW-1185">Reference proteome</keyword>
<gene>
    <name evidence="1" type="ORF">WI372_01030</name>
</gene>